<feature type="domain" description="RNA polymerase sigma-70 region 2" evidence="1">
    <location>
        <begin position="21"/>
        <end position="81"/>
    </location>
</feature>
<dbReference type="InterPro" id="IPR046531">
    <property type="entry name" value="DUF6596"/>
</dbReference>
<dbReference type="InterPro" id="IPR013325">
    <property type="entry name" value="RNA_pol_sigma_r2"/>
</dbReference>
<dbReference type="Gene3D" id="1.10.1740.10">
    <property type="match status" value="1"/>
</dbReference>
<comment type="caution">
    <text evidence="3">The sequence shown here is derived from an EMBL/GenBank/DDBJ whole genome shotgun (WGS) entry which is preliminary data.</text>
</comment>
<name>A0A495K774_WILMA</name>
<reference evidence="3 4" key="1">
    <citation type="submission" date="2018-10" db="EMBL/GenBank/DDBJ databases">
        <title>Sequencing the genomes of 1000 actinobacteria strains.</title>
        <authorList>
            <person name="Klenk H.-P."/>
        </authorList>
    </citation>
    <scope>NUCLEOTIDE SEQUENCE [LARGE SCALE GENOMIC DNA]</scope>
    <source>
        <strain evidence="3 4">DSM 44343</strain>
    </source>
</reference>
<organism evidence="3 4">
    <name type="scientific">Williamsia marianensis</name>
    <dbReference type="NCBI Taxonomy" id="85044"/>
    <lineage>
        <taxon>Bacteria</taxon>
        <taxon>Bacillati</taxon>
        <taxon>Actinomycetota</taxon>
        <taxon>Actinomycetes</taxon>
        <taxon>Mycobacteriales</taxon>
        <taxon>Nocardiaceae</taxon>
        <taxon>Williamsia</taxon>
    </lineage>
</organism>
<evidence type="ECO:0000259" key="1">
    <source>
        <dbReference type="Pfam" id="PF04542"/>
    </source>
</evidence>
<dbReference type="InterPro" id="IPR007627">
    <property type="entry name" value="RNA_pol_sigma70_r2"/>
</dbReference>
<protein>
    <submittedName>
        <fullName evidence="3">RNA polymerase sigma-70 factor (ECF subfamily)</fullName>
    </submittedName>
</protein>
<evidence type="ECO:0000313" key="3">
    <source>
        <dbReference type="EMBL" id="RKR97031.1"/>
    </source>
</evidence>
<dbReference type="Pfam" id="PF20239">
    <property type="entry name" value="DUF6596"/>
    <property type="match status" value="1"/>
</dbReference>
<dbReference type="AlphaFoldDB" id="A0A495K774"/>
<sequence>MDLSTEPAKVRAAEAARTSYGRLVALLAAADGDVPAAEDALADAFERALTRWPVDGVPANPDAWLLTVARNRRRDRWRSAAERSTTTLDPIRDAPVHIDHIDPDEIEDRRLALMMVCAHPAINTAMHTPLMLNTVLGFTADQIGRAFSVPTTAMAARLVRAKRRIKAARIPFAVPDAAALPSRMAAVLEAVYGAFAIDWHSGGTATRDSLTAEALHLAETLSALAPDDAEAHGLAALITLSNARSPARFDVGRLVPLAEQDTTRWDQHLIDRGMSHLHAAHRIGELGRFQLEAAISSLHCARRVTGATDWAAIRDLYLVLGAVAPTLGGAVALAAVTAEVDGAQAALTMLDDLGDKTGHFQPAWSTRAHLLEELGRSRESVAAYDKAISLTTDPAERAYLQTRLARLARLT</sequence>
<accession>A0A495K774</accession>
<dbReference type="RefSeq" id="WP_245969120.1">
    <property type="nucleotide sequence ID" value="NZ_CBCRXS010000003.1"/>
</dbReference>
<dbReference type="SUPFAM" id="SSF88946">
    <property type="entry name" value="Sigma2 domain of RNA polymerase sigma factors"/>
    <property type="match status" value="1"/>
</dbReference>
<gene>
    <name evidence="3" type="ORF">DFJ75_3895</name>
</gene>
<evidence type="ECO:0000313" key="4">
    <source>
        <dbReference type="Proteomes" id="UP000274762"/>
    </source>
</evidence>
<evidence type="ECO:0000259" key="2">
    <source>
        <dbReference type="Pfam" id="PF20239"/>
    </source>
</evidence>
<dbReference type="EMBL" id="RBKV01000001">
    <property type="protein sequence ID" value="RKR97031.1"/>
    <property type="molecule type" value="Genomic_DNA"/>
</dbReference>
<proteinExistence type="predicted"/>
<dbReference type="GO" id="GO:0003700">
    <property type="term" value="F:DNA-binding transcription factor activity"/>
    <property type="evidence" value="ECO:0007669"/>
    <property type="project" value="InterPro"/>
</dbReference>
<dbReference type="Proteomes" id="UP000274762">
    <property type="component" value="Unassembled WGS sequence"/>
</dbReference>
<dbReference type="SUPFAM" id="SSF48452">
    <property type="entry name" value="TPR-like"/>
    <property type="match status" value="1"/>
</dbReference>
<dbReference type="Pfam" id="PF04542">
    <property type="entry name" value="Sigma70_r2"/>
    <property type="match status" value="1"/>
</dbReference>
<feature type="domain" description="DUF6596" evidence="2">
    <location>
        <begin position="183"/>
        <end position="280"/>
    </location>
</feature>
<dbReference type="PANTHER" id="PTHR47756:SF2">
    <property type="entry name" value="BLL6612 PROTEIN"/>
    <property type="match status" value="1"/>
</dbReference>
<dbReference type="InterPro" id="IPR011990">
    <property type="entry name" value="TPR-like_helical_dom_sf"/>
</dbReference>
<dbReference type="GO" id="GO:0006352">
    <property type="term" value="P:DNA-templated transcription initiation"/>
    <property type="evidence" value="ECO:0007669"/>
    <property type="project" value="InterPro"/>
</dbReference>
<dbReference type="PANTHER" id="PTHR47756">
    <property type="entry name" value="BLL6612 PROTEIN-RELATED"/>
    <property type="match status" value="1"/>
</dbReference>